<comment type="caution">
    <text evidence="1">The sequence shown here is derived from an EMBL/GenBank/DDBJ whole genome shotgun (WGS) entry which is preliminary data.</text>
</comment>
<dbReference type="EMBL" id="BMAW01076588">
    <property type="protein sequence ID" value="GFU02218.1"/>
    <property type="molecule type" value="Genomic_DNA"/>
</dbReference>
<organism evidence="1 2">
    <name type="scientific">Nephila pilipes</name>
    <name type="common">Giant wood spider</name>
    <name type="synonym">Nephila maculata</name>
    <dbReference type="NCBI Taxonomy" id="299642"/>
    <lineage>
        <taxon>Eukaryota</taxon>
        <taxon>Metazoa</taxon>
        <taxon>Ecdysozoa</taxon>
        <taxon>Arthropoda</taxon>
        <taxon>Chelicerata</taxon>
        <taxon>Arachnida</taxon>
        <taxon>Araneae</taxon>
        <taxon>Araneomorphae</taxon>
        <taxon>Entelegynae</taxon>
        <taxon>Araneoidea</taxon>
        <taxon>Nephilidae</taxon>
        <taxon>Nephila</taxon>
    </lineage>
</organism>
<evidence type="ECO:0000313" key="2">
    <source>
        <dbReference type="Proteomes" id="UP000887013"/>
    </source>
</evidence>
<dbReference type="AlphaFoldDB" id="A0A8X6U842"/>
<evidence type="ECO:0000313" key="1">
    <source>
        <dbReference type="EMBL" id="GFU02218.1"/>
    </source>
</evidence>
<dbReference type="Proteomes" id="UP000887013">
    <property type="component" value="Unassembled WGS sequence"/>
</dbReference>
<keyword evidence="2" id="KW-1185">Reference proteome</keyword>
<protein>
    <submittedName>
        <fullName evidence="1">Uncharacterized protein</fullName>
    </submittedName>
</protein>
<gene>
    <name evidence="1" type="ORF">NPIL_152841</name>
</gene>
<accession>A0A8X6U842</accession>
<proteinExistence type="predicted"/>
<name>A0A8X6U842_NEPPI</name>
<sequence length="88" mass="10032">MISSTCTVLISVLKELGRLPYCGFPHAPCPLEKNDTISLSVVYSLLCPRIPQRFVGEFRMRPYSWPIRFELRLAPLCDTTFLDVVSLL</sequence>
<reference evidence="1" key="1">
    <citation type="submission" date="2020-08" db="EMBL/GenBank/DDBJ databases">
        <title>Multicomponent nature underlies the extraordinary mechanical properties of spider dragline silk.</title>
        <authorList>
            <person name="Kono N."/>
            <person name="Nakamura H."/>
            <person name="Mori M."/>
            <person name="Yoshida Y."/>
            <person name="Ohtoshi R."/>
            <person name="Malay A.D."/>
            <person name="Moran D.A.P."/>
            <person name="Tomita M."/>
            <person name="Numata K."/>
            <person name="Arakawa K."/>
        </authorList>
    </citation>
    <scope>NUCLEOTIDE SEQUENCE</scope>
</reference>